<reference evidence="3 4" key="1">
    <citation type="submission" date="2018-08" db="EMBL/GenBank/DDBJ databases">
        <title>The complete genome sequence of Streptomyces seoulensis, a pioneer strain for nickel superoxide dismutase discovery.</title>
        <authorList>
            <person name="Shin J."/>
            <person name="Lee J.-S."/>
            <person name="Lee E.-J."/>
            <person name="Youn H.-D."/>
        </authorList>
    </citation>
    <scope>NUCLEOTIDE SEQUENCE [LARGE SCALE GENOMIC DNA]</scope>
    <source>
        <strain evidence="3 4">KCTC 9819</strain>
    </source>
</reference>
<gene>
    <name evidence="3" type="ORF">D0Z67_00040</name>
</gene>
<dbReference type="GO" id="GO:0005829">
    <property type="term" value="C:cytosol"/>
    <property type="evidence" value="ECO:0007669"/>
    <property type="project" value="TreeGrafter"/>
</dbReference>
<sequence length="197" mass="21142">MEMPPEIAQSKKIAVFCGARDGARPGHLLLAREFGTALARRGLDLVYGAGGVGVMGAVAHSVIDAGGGVTGVVPRFLHERERADNAPGALFLVRSMHERKALMYRLSAGFAVLPGGFGTLDELLEVATWNQLSLMRKPIVVVNHQGFFDPLLGMLDHLVHEGFLKEAERSLIQEGRDVEDALDLLTAARTQPVPAAV</sequence>
<keyword evidence="4" id="KW-1185">Reference proteome</keyword>
<evidence type="ECO:0000256" key="1">
    <source>
        <dbReference type="ARBA" id="ARBA00006763"/>
    </source>
</evidence>
<dbReference type="EC" id="3.2.2.n1" evidence="2"/>
<comment type="catalytic activity">
    <reaction evidence="2">
        <text>N(6)-(dimethylallyl)adenosine 5'-phosphate + H2O = N(6)-dimethylallyladenine + D-ribose 5-phosphate</text>
        <dbReference type="Rhea" id="RHEA:48560"/>
        <dbReference type="ChEBI" id="CHEBI:15377"/>
        <dbReference type="ChEBI" id="CHEBI:17660"/>
        <dbReference type="ChEBI" id="CHEBI:57526"/>
        <dbReference type="ChEBI" id="CHEBI:78346"/>
        <dbReference type="EC" id="3.2.2.n1"/>
    </reaction>
</comment>
<evidence type="ECO:0000256" key="2">
    <source>
        <dbReference type="RuleBase" id="RU363015"/>
    </source>
</evidence>
<dbReference type="PANTHER" id="PTHR31223">
    <property type="entry name" value="LOG FAMILY PROTEIN YJL055W"/>
    <property type="match status" value="1"/>
</dbReference>
<evidence type="ECO:0000313" key="4">
    <source>
        <dbReference type="Proteomes" id="UP000292547"/>
    </source>
</evidence>
<dbReference type="GO" id="GO:0102682">
    <property type="term" value="F:cytokinin riboside 5'-monophosphate phosphoribohydrolase activity"/>
    <property type="evidence" value="ECO:0007669"/>
    <property type="project" value="RHEA"/>
</dbReference>
<keyword evidence="2" id="KW-0378">Hydrolase</keyword>
<dbReference type="Gene3D" id="3.40.50.450">
    <property type="match status" value="1"/>
</dbReference>
<dbReference type="STRING" id="73044.GCA_000725795_05812"/>
<name>A0A4P6TQP3_STRSO</name>
<dbReference type="EMBL" id="CP032229">
    <property type="protein sequence ID" value="QBJ88872.1"/>
    <property type="molecule type" value="Genomic_DNA"/>
</dbReference>
<dbReference type="Proteomes" id="UP000292547">
    <property type="component" value="Chromosome"/>
</dbReference>
<comment type="similarity">
    <text evidence="1 2">Belongs to the LOG family.</text>
</comment>
<dbReference type="AlphaFoldDB" id="A0A4P6TQP3"/>
<dbReference type="KEGG" id="sseo:D0Z67_00040"/>
<dbReference type="InterPro" id="IPR005269">
    <property type="entry name" value="LOG"/>
</dbReference>
<evidence type="ECO:0000313" key="3">
    <source>
        <dbReference type="EMBL" id="QBJ88872.1"/>
    </source>
</evidence>
<protein>
    <recommendedName>
        <fullName evidence="2">Cytokinin riboside 5'-monophosphate phosphoribohydrolase</fullName>
        <ecNumber evidence="2">3.2.2.n1</ecNumber>
    </recommendedName>
</protein>
<accession>A0A4P6TQP3</accession>
<proteinExistence type="inferred from homology"/>
<dbReference type="SUPFAM" id="SSF102405">
    <property type="entry name" value="MCP/YpsA-like"/>
    <property type="match status" value="1"/>
</dbReference>
<dbReference type="Pfam" id="PF03641">
    <property type="entry name" value="Lysine_decarbox"/>
    <property type="match status" value="1"/>
</dbReference>
<dbReference type="PANTHER" id="PTHR31223:SF70">
    <property type="entry name" value="LOG FAMILY PROTEIN YJL055W"/>
    <property type="match status" value="1"/>
</dbReference>
<dbReference type="GO" id="GO:0009691">
    <property type="term" value="P:cytokinin biosynthetic process"/>
    <property type="evidence" value="ECO:0007669"/>
    <property type="project" value="UniProtKB-UniRule"/>
</dbReference>
<keyword evidence="2" id="KW-0203">Cytokinin biosynthesis</keyword>
<organism evidence="3 4">
    <name type="scientific">Streptomyces seoulensis</name>
    <dbReference type="NCBI Taxonomy" id="73044"/>
    <lineage>
        <taxon>Bacteria</taxon>
        <taxon>Bacillati</taxon>
        <taxon>Actinomycetota</taxon>
        <taxon>Actinomycetes</taxon>
        <taxon>Kitasatosporales</taxon>
        <taxon>Streptomycetaceae</taxon>
        <taxon>Streptomyces</taxon>
    </lineage>
</organism>
<comment type="catalytic activity">
    <reaction evidence="2">
        <text>9-ribosyl-trans-zeatin 5'-phosphate + H2O = trans-zeatin + D-ribose 5-phosphate</text>
        <dbReference type="Rhea" id="RHEA:48564"/>
        <dbReference type="ChEBI" id="CHEBI:15377"/>
        <dbReference type="ChEBI" id="CHEBI:16522"/>
        <dbReference type="ChEBI" id="CHEBI:78346"/>
        <dbReference type="ChEBI" id="CHEBI:87947"/>
        <dbReference type="EC" id="3.2.2.n1"/>
    </reaction>
</comment>
<dbReference type="InterPro" id="IPR031100">
    <property type="entry name" value="LOG_fam"/>
</dbReference>
<dbReference type="OrthoDB" id="9778690at2"/>
<dbReference type="NCBIfam" id="TIGR00730">
    <property type="entry name" value="Rossman fold protein, TIGR00730 family"/>
    <property type="match status" value="1"/>
</dbReference>